<sequence>MVWAHLFIAVWNLTIVSLDFGCPLTVLEKYFRRRGGEQVYAGGYIQHYLKGTIWPEGATPVAEKVGFALLLISYVGLVVLRRARKRATTSP</sequence>
<dbReference type="EMBL" id="JAGINT010000001">
    <property type="protein sequence ID" value="MBP2348970.1"/>
    <property type="molecule type" value="Genomic_DNA"/>
</dbReference>
<evidence type="ECO:0008006" key="4">
    <source>
        <dbReference type="Google" id="ProtNLM"/>
    </source>
</evidence>
<feature type="transmembrane region" description="Helical" evidence="1">
    <location>
        <begin position="6"/>
        <end position="27"/>
    </location>
</feature>
<reference evidence="2 3" key="1">
    <citation type="submission" date="2021-03" db="EMBL/GenBank/DDBJ databases">
        <title>Sequencing the genomes of 1000 actinobacteria strains.</title>
        <authorList>
            <person name="Klenk H.-P."/>
        </authorList>
    </citation>
    <scope>NUCLEOTIDE SEQUENCE [LARGE SCALE GENOMIC DNA]</scope>
    <source>
        <strain evidence="2 3">DSM 18824</strain>
    </source>
</reference>
<accession>A0ABS4UBF1</accession>
<keyword evidence="1" id="KW-1133">Transmembrane helix</keyword>
<dbReference type="InterPro" id="IPR021218">
    <property type="entry name" value="DUF2784"/>
</dbReference>
<proteinExistence type="predicted"/>
<evidence type="ECO:0000256" key="1">
    <source>
        <dbReference type="SAM" id="Phobius"/>
    </source>
</evidence>
<keyword evidence="3" id="KW-1185">Reference proteome</keyword>
<dbReference type="Pfam" id="PF10861">
    <property type="entry name" value="DUF2784"/>
    <property type="match status" value="1"/>
</dbReference>
<comment type="caution">
    <text evidence="2">The sequence shown here is derived from an EMBL/GenBank/DDBJ whole genome shotgun (WGS) entry which is preliminary data.</text>
</comment>
<dbReference type="Proteomes" id="UP000755585">
    <property type="component" value="Unassembled WGS sequence"/>
</dbReference>
<keyword evidence="1" id="KW-0472">Membrane</keyword>
<keyword evidence="1" id="KW-0812">Transmembrane</keyword>
<organism evidence="2 3">
    <name type="scientific">Kribbella aluminosa</name>
    <dbReference type="NCBI Taxonomy" id="416017"/>
    <lineage>
        <taxon>Bacteria</taxon>
        <taxon>Bacillati</taxon>
        <taxon>Actinomycetota</taxon>
        <taxon>Actinomycetes</taxon>
        <taxon>Propionibacteriales</taxon>
        <taxon>Kribbellaceae</taxon>
        <taxon>Kribbella</taxon>
    </lineage>
</organism>
<gene>
    <name evidence="2" type="ORF">JOF29_000053</name>
</gene>
<evidence type="ECO:0000313" key="3">
    <source>
        <dbReference type="Proteomes" id="UP000755585"/>
    </source>
</evidence>
<name>A0ABS4UBF1_9ACTN</name>
<protein>
    <recommendedName>
        <fullName evidence="4">DUF2784 domain-containing protein</fullName>
    </recommendedName>
</protein>
<evidence type="ECO:0000313" key="2">
    <source>
        <dbReference type="EMBL" id="MBP2348970.1"/>
    </source>
</evidence>